<dbReference type="GeneID" id="301842370"/>
<gene>
    <name evidence="2" type="ORF">EDD35_0904</name>
</gene>
<accession>A0A3N2GPU5</accession>
<evidence type="ECO:0000259" key="1">
    <source>
        <dbReference type="Pfam" id="PF12680"/>
    </source>
</evidence>
<protein>
    <submittedName>
        <fullName evidence="2">SnoaL-like protein</fullName>
    </submittedName>
</protein>
<organism evidence="2 3">
    <name type="scientific">Amycolatopsis thermoflava</name>
    <dbReference type="NCBI Taxonomy" id="84480"/>
    <lineage>
        <taxon>Bacteria</taxon>
        <taxon>Bacillati</taxon>
        <taxon>Actinomycetota</taxon>
        <taxon>Actinomycetes</taxon>
        <taxon>Pseudonocardiales</taxon>
        <taxon>Pseudonocardiaceae</taxon>
        <taxon>Amycolatopsis</taxon>
        <taxon>Amycolatopsis methanolica group</taxon>
    </lineage>
</organism>
<dbReference type="RefSeq" id="WP_167498979.1">
    <property type="nucleotide sequence ID" value="NZ_CBDRBK010000003.1"/>
</dbReference>
<dbReference type="SUPFAM" id="SSF54427">
    <property type="entry name" value="NTF2-like"/>
    <property type="match status" value="1"/>
</dbReference>
<proteinExistence type="predicted"/>
<feature type="domain" description="SnoaL-like" evidence="1">
    <location>
        <begin position="13"/>
        <end position="109"/>
    </location>
</feature>
<keyword evidence="3" id="KW-1185">Reference proteome</keyword>
<evidence type="ECO:0000313" key="2">
    <source>
        <dbReference type="EMBL" id="ROS38621.1"/>
    </source>
</evidence>
<sequence>MDEQRVRSWVDGYERAWRSPGTGALAELFTGDATYQQSPYREPVRGLPAIAAMWEAERTGPDEDFRMTSEPVALDGDTAVVRVEVTYGEPTRQQYRDLWIIRFAGDGRCRAFEEWPFWPEKSYRPD</sequence>
<dbReference type="EMBL" id="RKHY01000001">
    <property type="protein sequence ID" value="ROS38621.1"/>
    <property type="molecule type" value="Genomic_DNA"/>
</dbReference>
<dbReference type="InterPro" id="IPR037401">
    <property type="entry name" value="SnoaL-like"/>
</dbReference>
<dbReference type="Pfam" id="PF12680">
    <property type="entry name" value="SnoaL_2"/>
    <property type="match status" value="1"/>
</dbReference>
<dbReference type="AlphaFoldDB" id="A0A3N2GPU5"/>
<dbReference type="Gene3D" id="3.10.450.50">
    <property type="match status" value="1"/>
</dbReference>
<reference evidence="2 3" key="1">
    <citation type="submission" date="2018-11" db="EMBL/GenBank/DDBJ databases">
        <title>Sequencing the genomes of 1000 actinobacteria strains.</title>
        <authorList>
            <person name="Klenk H.-P."/>
        </authorList>
    </citation>
    <scope>NUCLEOTIDE SEQUENCE [LARGE SCALE GENOMIC DNA]</scope>
    <source>
        <strain evidence="2 3">DSM 44348</strain>
    </source>
</reference>
<dbReference type="InterPro" id="IPR032710">
    <property type="entry name" value="NTF2-like_dom_sf"/>
</dbReference>
<name>A0A3N2GPU5_9PSEU</name>
<evidence type="ECO:0000313" key="3">
    <source>
        <dbReference type="Proteomes" id="UP000274843"/>
    </source>
</evidence>
<dbReference type="Proteomes" id="UP000274843">
    <property type="component" value="Unassembled WGS sequence"/>
</dbReference>
<comment type="caution">
    <text evidence="2">The sequence shown here is derived from an EMBL/GenBank/DDBJ whole genome shotgun (WGS) entry which is preliminary data.</text>
</comment>